<protein>
    <recommendedName>
        <fullName evidence="4">HTH luxR-type domain-containing protein</fullName>
    </recommendedName>
</protein>
<evidence type="ECO:0000313" key="6">
    <source>
        <dbReference type="Proteomes" id="UP000265431"/>
    </source>
</evidence>
<dbReference type="SUPFAM" id="SSF46894">
    <property type="entry name" value="C-terminal effector domain of the bipartite response regulators"/>
    <property type="match status" value="1"/>
</dbReference>
<dbReference type="InterPro" id="IPR036388">
    <property type="entry name" value="WH-like_DNA-bd_sf"/>
</dbReference>
<dbReference type="GO" id="GO:0003677">
    <property type="term" value="F:DNA binding"/>
    <property type="evidence" value="ECO:0007669"/>
    <property type="project" value="UniProtKB-KW"/>
</dbReference>
<dbReference type="OrthoDB" id="8337506at2"/>
<dbReference type="AlphaFoldDB" id="A0A399R279"/>
<name>A0A399R279_9PROT</name>
<sequence>MNFQIAPSASHLETIRSFAFGPLLVFVSAPEGSGKAEWIEGVRQQFGQSKGAAEQDSFQPIEFIPDFDNRPASVRDEICRSIECAQCRYVLATSQPQPFDFSRLDKMGRVIEIDVTQLALRFEDLVLGIEPRPTTVTKRHISSLLDRTAGWRYAWEIIAREIEGGRSFAELADRFHRTHPKLLRFIEATAVNTLQEDLRNFLMKVAQFGPIDVDFANQITRRSDAFLCLDQASKATGFVRRDGGSRTFWIHPVFREVLTDLAEREMPVELQEVRLQAAHVYEIRSDWLAAARVWQLAGDTDRALRLLTEHADELVAGKGEIASFRAMTRSLPSSSAAALASEIALGAVFAGDFAGAAAMLEETGQRVDTYSQQEEIRREALNFVIDFGFEQFENIEPLANDWLMKHPTAEPRFRAIVAASLFFSCFADNKLNSAKRALEAFRLCLKQMKSPFLNGWLAIMSALERKEVGDISAAERALEESSSIGAILPAVEVARAHLAWLVGDVARSKHLISRYMQSSLQHGTVELALLAWETAINLEAIENGAAAALAMAEEAESWIEVVHGDRGRKSLRVFSLSLMLRSGMRQTTRGIGAEIDLLSSSIELFGPSRRLLESSKLLRARYAALGLYPRQAISDVQPIIRESLQQSRLLVWCEASLIYAGALVRMGQQERALRIAWNAIAKGAASGLQGTICSEGILLAPLLDDLMDRAELENGDDSDEAIVRETVFELARRSGRKKSFLRASEPSASDEIEADVRLTAAEQHVLELVAAGASNSEIGERLLIKLSTVKWHMQNILRKFDVTSRTAAVAQARRIGLLAG</sequence>
<dbReference type="Proteomes" id="UP000265431">
    <property type="component" value="Unassembled WGS sequence"/>
</dbReference>
<keyword evidence="1" id="KW-0805">Transcription regulation</keyword>
<keyword evidence="3" id="KW-0804">Transcription</keyword>
<dbReference type="PROSITE" id="PS50043">
    <property type="entry name" value="HTH_LUXR_2"/>
    <property type="match status" value="1"/>
</dbReference>
<dbReference type="InterPro" id="IPR016032">
    <property type="entry name" value="Sig_transdc_resp-reg_C-effctor"/>
</dbReference>
<dbReference type="Gene3D" id="1.10.10.10">
    <property type="entry name" value="Winged helix-like DNA-binding domain superfamily/Winged helix DNA-binding domain"/>
    <property type="match status" value="1"/>
</dbReference>
<keyword evidence="6" id="KW-1185">Reference proteome</keyword>
<dbReference type="PANTHER" id="PTHR44688:SF16">
    <property type="entry name" value="DNA-BINDING TRANSCRIPTIONAL ACTIVATOR DEVR_DOSR"/>
    <property type="match status" value="1"/>
</dbReference>
<dbReference type="CDD" id="cd06170">
    <property type="entry name" value="LuxR_C_like"/>
    <property type="match status" value="1"/>
</dbReference>
<dbReference type="SMART" id="SM00421">
    <property type="entry name" value="HTH_LUXR"/>
    <property type="match status" value="1"/>
</dbReference>
<evidence type="ECO:0000256" key="2">
    <source>
        <dbReference type="ARBA" id="ARBA00023125"/>
    </source>
</evidence>
<dbReference type="RefSeq" id="WP_119379813.1">
    <property type="nucleotide sequence ID" value="NZ_QWGB01000005.1"/>
</dbReference>
<dbReference type="EMBL" id="QWGB01000005">
    <property type="protein sequence ID" value="RIJ24624.1"/>
    <property type="molecule type" value="Genomic_DNA"/>
</dbReference>
<evidence type="ECO:0000256" key="3">
    <source>
        <dbReference type="ARBA" id="ARBA00023163"/>
    </source>
</evidence>
<proteinExistence type="predicted"/>
<dbReference type="Pfam" id="PF25873">
    <property type="entry name" value="WHD_MalT"/>
    <property type="match status" value="1"/>
</dbReference>
<accession>A0A399R279</accession>
<dbReference type="GO" id="GO:0006355">
    <property type="term" value="P:regulation of DNA-templated transcription"/>
    <property type="evidence" value="ECO:0007669"/>
    <property type="project" value="InterPro"/>
</dbReference>
<reference evidence="5 6" key="1">
    <citation type="submission" date="2018-08" db="EMBL/GenBank/DDBJ databases">
        <title>Henriciella mobilis sp. nov., isolated from seawater.</title>
        <authorList>
            <person name="Cheng H."/>
            <person name="Wu Y.-H."/>
            <person name="Xu X.-W."/>
            <person name="Guo L.-L."/>
        </authorList>
    </citation>
    <scope>NUCLEOTIDE SEQUENCE [LARGE SCALE GENOMIC DNA]</scope>
    <source>
        <strain evidence="5 6">CCUG66934</strain>
    </source>
</reference>
<dbReference type="PROSITE" id="PS00622">
    <property type="entry name" value="HTH_LUXR_1"/>
    <property type="match status" value="1"/>
</dbReference>
<dbReference type="Pfam" id="PF00196">
    <property type="entry name" value="GerE"/>
    <property type="match status" value="1"/>
</dbReference>
<gene>
    <name evidence="5" type="ORF">D1224_10485</name>
</gene>
<evidence type="ECO:0000256" key="1">
    <source>
        <dbReference type="ARBA" id="ARBA00023015"/>
    </source>
</evidence>
<dbReference type="PANTHER" id="PTHR44688">
    <property type="entry name" value="DNA-BINDING TRANSCRIPTIONAL ACTIVATOR DEVR_DOSR"/>
    <property type="match status" value="1"/>
</dbReference>
<comment type="caution">
    <text evidence="5">The sequence shown here is derived from an EMBL/GenBank/DDBJ whole genome shotgun (WGS) entry which is preliminary data.</text>
</comment>
<dbReference type="InterPro" id="IPR059106">
    <property type="entry name" value="WHD_MalT"/>
</dbReference>
<evidence type="ECO:0000259" key="4">
    <source>
        <dbReference type="PROSITE" id="PS50043"/>
    </source>
</evidence>
<feature type="domain" description="HTH luxR-type" evidence="4">
    <location>
        <begin position="751"/>
        <end position="816"/>
    </location>
</feature>
<dbReference type="InterPro" id="IPR000792">
    <property type="entry name" value="Tscrpt_reg_LuxR_C"/>
</dbReference>
<keyword evidence="2" id="KW-0238">DNA-binding</keyword>
<evidence type="ECO:0000313" key="5">
    <source>
        <dbReference type="EMBL" id="RIJ24624.1"/>
    </source>
</evidence>
<organism evidence="5 6">
    <name type="scientific">Henriciella barbarensis</name>
    <dbReference type="NCBI Taxonomy" id="86342"/>
    <lineage>
        <taxon>Bacteria</taxon>
        <taxon>Pseudomonadati</taxon>
        <taxon>Pseudomonadota</taxon>
        <taxon>Alphaproteobacteria</taxon>
        <taxon>Hyphomonadales</taxon>
        <taxon>Hyphomonadaceae</taxon>
        <taxon>Henriciella</taxon>
    </lineage>
</organism>
<dbReference type="PRINTS" id="PR00038">
    <property type="entry name" value="HTHLUXR"/>
</dbReference>